<keyword evidence="4" id="KW-0902">Two-component regulatory system</keyword>
<dbReference type="Gene3D" id="1.10.287.130">
    <property type="match status" value="1"/>
</dbReference>
<dbReference type="EC" id="2.7.13.3" evidence="2"/>
<feature type="transmembrane region" description="Helical" evidence="7">
    <location>
        <begin position="6"/>
        <end position="30"/>
    </location>
</feature>
<dbReference type="InterPro" id="IPR036097">
    <property type="entry name" value="HisK_dim/P_sf"/>
</dbReference>
<sequence length="1166" mass="129593">MSLSKQIYKVLFTPLVLTAVGAVICALLIYNSQNQMQKSTDIFMQKKQYLEQLYTNLGYGGGIHSFKNYIIRRDLQYKLTAEEKLNEALRASGNYKALPNVSRVELAQITDIELVINQYLEKISLLNSDQLASLSVVDLDAQVKVNDEPAISAIARLDNLLDAQNRQVGETLEDSTFRIISFIFVVLALTVLLSWVVAQRHVTKMLLSVKSVTRLSRKIADGKMDFSVVDNSDYGNGEMNKLAGDLSKMGKKHRDLLNETQQKSALDNLLQHMSMAFTGQNSKQDVYNAIINKLAEYMSAASICLYIADGKYLPLVAQWGLTSLDADKPVPHRDFLKQLLNNREVTTIDQVPEKFWRLKSMMGSMVPTKLLYLPLVFESEQLGIVEIALSDNGEFTNNVVADKYCQVISQGLYSLHMREENQGLLQASQKQTAELELQQEELRVSNEELQKQSRELEIKTVSLDSSNSELSQAKTDLEAKAAELIKINNYKSEFLANMSHEFRTPLNSLMVLSSLLLEKETSLSGKNLEYLKSIHQSGNDLLMLIEDILDLTKIEARKITLNIETFSLRDFIDELDVSFNPLFKQTKVDWTIRIEDSIQINKLTTDRSRLKQILRNLISNALKFTSEGKVELSLHQRSADTISLSVSDTGVGIDASKQQRIFEAFEQEDSSVDRAYGGTGLGLSISKELASLLEGGITLESEKGKGSKFELTIATELDTPEAIKLPAALNMAEKGIQQKAQTLSSEFIKQDDNADELIDLKKQVEELDANKLSLLIVEDDKAFAMAVGAAAKRLNMQAVCVASGELAMALLESFTPDAVLLDIKLPNLSGMAILESLKSNVKTRHIPVHMISGMDYQNNALRLGAMGYLTKPMTIDKVSAALERVKRIITTPHRRLLLIEDNAGQQQAISALLGSKTTEVMVCGYGEDAIAALKSSNYDAIVLDLSLPDTTGLAFLETIKQMDISLPPVVIYTAKELDPEEENTLSGLAESIILKGARSPEKLLEQINLFLHRDEAELSIVQRKVLEKNTLADSELSGYKIMLVDDDMRNIFALTSALEQRGADVVIAKDGVEAMNLLASESHLDLVLTDIMMPNMNGYELIKAIRDGKVKKYARVPIVALTAKAGKEDHDQIIECGANDYLAKPLNLTSLMSVLRVWLPEQGLMV</sequence>
<feature type="modified residue" description="4-aspartylphosphate" evidence="5">
    <location>
        <position position="1090"/>
    </location>
</feature>
<feature type="modified residue" description="4-aspartylphosphate" evidence="5">
    <location>
        <position position="944"/>
    </location>
</feature>
<evidence type="ECO:0000256" key="2">
    <source>
        <dbReference type="ARBA" id="ARBA00012438"/>
    </source>
</evidence>
<dbReference type="SMART" id="SM00388">
    <property type="entry name" value="HisKA"/>
    <property type="match status" value="1"/>
</dbReference>
<dbReference type="InterPro" id="IPR011006">
    <property type="entry name" value="CheY-like_superfamily"/>
</dbReference>
<evidence type="ECO:0000259" key="8">
    <source>
        <dbReference type="PROSITE" id="PS50109"/>
    </source>
</evidence>
<gene>
    <name evidence="10" type="ORF">BFC18_04080</name>
</gene>
<keyword evidence="7" id="KW-1133">Transmembrane helix</keyword>
<dbReference type="PANTHER" id="PTHR45339:SF1">
    <property type="entry name" value="HYBRID SIGNAL TRANSDUCTION HISTIDINE KINASE J"/>
    <property type="match status" value="1"/>
</dbReference>
<dbReference type="CDD" id="cd00156">
    <property type="entry name" value="REC"/>
    <property type="match status" value="2"/>
</dbReference>
<dbReference type="GO" id="GO:0000155">
    <property type="term" value="F:phosphorelay sensor kinase activity"/>
    <property type="evidence" value="ECO:0007669"/>
    <property type="project" value="InterPro"/>
</dbReference>
<dbReference type="AlphaFoldDB" id="A0A1E7ZFJ8"/>
<dbReference type="Pfam" id="PF02518">
    <property type="entry name" value="HATPase_c"/>
    <property type="match status" value="1"/>
</dbReference>
<evidence type="ECO:0000259" key="9">
    <source>
        <dbReference type="PROSITE" id="PS50110"/>
    </source>
</evidence>
<organism evidence="10 11">
    <name type="scientific">Alteromonas confluentis</name>
    <dbReference type="NCBI Taxonomy" id="1656094"/>
    <lineage>
        <taxon>Bacteria</taxon>
        <taxon>Pseudomonadati</taxon>
        <taxon>Pseudomonadota</taxon>
        <taxon>Gammaproteobacteria</taxon>
        <taxon>Alteromonadales</taxon>
        <taxon>Alteromonadaceae</taxon>
        <taxon>Alteromonas/Salinimonas group</taxon>
        <taxon>Alteromonas</taxon>
    </lineage>
</organism>
<evidence type="ECO:0000256" key="7">
    <source>
        <dbReference type="SAM" id="Phobius"/>
    </source>
</evidence>
<feature type="domain" description="Response regulatory" evidence="9">
    <location>
        <begin position="773"/>
        <end position="886"/>
    </location>
</feature>
<keyword evidence="6" id="KW-0175">Coiled coil</keyword>
<dbReference type="SUPFAM" id="SSF55781">
    <property type="entry name" value="GAF domain-like"/>
    <property type="match status" value="1"/>
</dbReference>
<dbReference type="InterPro" id="IPR004358">
    <property type="entry name" value="Sig_transdc_His_kin-like_C"/>
</dbReference>
<reference evidence="10 11" key="1">
    <citation type="submission" date="2016-08" db="EMBL/GenBank/DDBJ databases">
        <authorList>
            <person name="Seilhamer J.J."/>
        </authorList>
    </citation>
    <scope>NUCLEOTIDE SEQUENCE [LARGE SCALE GENOMIC DNA]</scope>
    <source>
        <strain evidence="10 11">KCTC 42603</strain>
    </source>
</reference>
<dbReference type="SUPFAM" id="SSF55874">
    <property type="entry name" value="ATPase domain of HSP90 chaperone/DNA topoisomerase II/histidine kinase"/>
    <property type="match status" value="1"/>
</dbReference>
<dbReference type="PROSITE" id="PS50110">
    <property type="entry name" value="RESPONSE_REGULATORY"/>
    <property type="match status" value="3"/>
</dbReference>
<keyword evidence="11" id="KW-1185">Reference proteome</keyword>
<dbReference type="InterPro" id="IPR029016">
    <property type="entry name" value="GAF-like_dom_sf"/>
</dbReference>
<feature type="modified residue" description="4-aspartylphosphate" evidence="5">
    <location>
        <position position="822"/>
    </location>
</feature>
<feature type="domain" description="Response regulatory" evidence="9">
    <location>
        <begin position="895"/>
        <end position="1010"/>
    </location>
</feature>
<keyword evidence="7" id="KW-0472">Membrane</keyword>
<proteinExistence type="predicted"/>
<dbReference type="SMART" id="SM00387">
    <property type="entry name" value="HATPase_c"/>
    <property type="match status" value="1"/>
</dbReference>
<dbReference type="InterPro" id="IPR003594">
    <property type="entry name" value="HATPase_dom"/>
</dbReference>
<dbReference type="EMBL" id="MDHN01000006">
    <property type="protein sequence ID" value="OFC72250.1"/>
    <property type="molecule type" value="Genomic_DNA"/>
</dbReference>
<dbReference type="PROSITE" id="PS50109">
    <property type="entry name" value="HIS_KIN"/>
    <property type="match status" value="1"/>
</dbReference>
<dbReference type="CDD" id="cd16922">
    <property type="entry name" value="HATPase_EvgS-ArcB-TorS-like"/>
    <property type="match status" value="1"/>
</dbReference>
<dbReference type="Pfam" id="PF00512">
    <property type="entry name" value="HisKA"/>
    <property type="match status" value="1"/>
</dbReference>
<dbReference type="SUPFAM" id="SSF52172">
    <property type="entry name" value="CheY-like"/>
    <property type="match status" value="3"/>
</dbReference>
<dbReference type="STRING" id="1656094.BFC18_04080"/>
<feature type="domain" description="Histidine kinase" evidence="8">
    <location>
        <begin position="497"/>
        <end position="717"/>
    </location>
</feature>
<keyword evidence="3 5" id="KW-0597">Phosphoprotein</keyword>
<feature type="coiled-coil region" evidence="6">
    <location>
        <begin position="428"/>
        <end position="487"/>
    </location>
</feature>
<comment type="catalytic activity">
    <reaction evidence="1">
        <text>ATP + protein L-histidine = ADP + protein N-phospho-L-histidine.</text>
        <dbReference type="EC" id="2.7.13.3"/>
    </reaction>
</comment>
<dbReference type="PRINTS" id="PR00344">
    <property type="entry name" value="BCTRLSENSOR"/>
</dbReference>
<evidence type="ECO:0000256" key="3">
    <source>
        <dbReference type="ARBA" id="ARBA00022553"/>
    </source>
</evidence>
<evidence type="ECO:0000256" key="5">
    <source>
        <dbReference type="PROSITE-ProRule" id="PRU00169"/>
    </source>
</evidence>
<dbReference type="Gene3D" id="6.10.340.10">
    <property type="match status" value="1"/>
</dbReference>
<evidence type="ECO:0000313" key="11">
    <source>
        <dbReference type="Proteomes" id="UP000175691"/>
    </source>
</evidence>
<dbReference type="CDD" id="cd17546">
    <property type="entry name" value="REC_hyHK_CKI1_RcsC-like"/>
    <property type="match status" value="1"/>
</dbReference>
<dbReference type="InterPro" id="IPR005467">
    <property type="entry name" value="His_kinase_dom"/>
</dbReference>
<dbReference type="Pfam" id="PF00072">
    <property type="entry name" value="Response_reg"/>
    <property type="match status" value="3"/>
</dbReference>
<dbReference type="InterPro" id="IPR001789">
    <property type="entry name" value="Sig_transdc_resp-reg_receiver"/>
</dbReference>
<feature type="domain" description="Response regulatory" evidence="9">
    <location>
        <begin position="1040"/>
        <end position="1159"/>
    </location>
</feature>
<dbReference type="Gene3D" id="3.40.50.2300">
    <property type="match status" value="3"/>
</dbReference>
<evidence type="ECO:0000256" key="6">
    <source>
        <dbReference type="SAM" id="Coils"/>
    </source>
</evidence>
<dbReference type="RefSeq" id="WP_070123671.1">
    <property type="nucleotide sequence ID" value="NZ_MDHN01000006.1"/>
</dbReference>
<dbReference type="SUPFAM" id="SSF47384">
    <property type="entry name" value="Homodimeric domain of signal transducing histidine kinase"/>
    <property type="match status" value="1"/>
</dbReference>
<dbReference type="PANTHER" id="PTHR45339">
    <property type="entry name" value="HYBRID SIGNAL TRANSDUCTION HISTIDINE KINASE J"/>
    <property type="match status" value="1"/>
</dbReference>
<evidence type="ECO:0000313" key="10">
    <source>
        <dbReference type="EMBL" id="OFC72250.1"/>
    </source>
</evidence>
<dbReference type="Gene3D" id="3.30.565.10">
    <property type="entry name" value="Histidine kinase-like ATPase, C-terminal domain"/>
    <property type="match status" value="1"/>
</dbReference>
<comment type="caution">
    <text evidence="10">The sequence shown here is derived from an EMBL/GenBank/DDBJ whole genome shotgun (WGS) entry which is preliminary data.</text>
</comment>
<dbReference type="Proteomes" id="UP000175691">
    <property type="component" value="Unassembled WGS sequence"/>
</dbReference>
<name>A0A1E7ZFJ8_9ALTE</name>
<dbReference type="Gene3D" id="3.30.450.40">
    <property type="match status" value="1"/>
</dbReference>
<dbReference type="SMART" id="SM00448">
    <property type="entry name" value="REC"/>
    <property type="match status" value="3"/>
</dbReference>
<evidence type="ECO:0000256" key="1">
    <source>
        <dbReference type="ARBA" id="ARBA00000085"/>
    </source>
</evidence>
<dbReference type="InterPro" id="IPR036890">
    <property type="entry name" value="HATPase_C_sf"/>
</dbReference>
<accession>A0A1E7ZFJ8</accession>
<dbReference type="FunFam" id="3.30.565.10:FF:000010">
    <property type="entry name" value="Sensor histidine kinase RcsC"/>
    <property type="match status" value="1"/>
</dbReference>
<dbReference type="InterPro" id="IPR003661">
    <property type="entry name" value="HisK_dim/P_dom"/>
</dbReference>
<dbReference type="CDD" id="cd00082">
    <property type="entry name" value="HisKA"/>
    <property type="match status" value="1"/>
</dbReference>
<evidence type="ECO:0000256" key="4">
    <source>
        <dbReference type="ARBA" id="ARBA00023012"/>
    </source>
</evidence>
<protein>
    <recommendedName>
        <fullName evidence="2">histidine kinase</fullName>
        <ecNumber evidence="2">2.7.13.3</ecNumber>
    </recommendedName>
</protein>
<feature type="transmembrane region" description="Helical" evidence="7">
    <location>
        <begin position="179"/>
        <end position="198"/>
    </location>
</feature>
<keyword evidence="7" id="KW-0812">Transmembrane</keyword>